<dbReference type="Gene3D" id="3.50.50.60">
    <property type="entry name" value="FAD/NAD(P)-binding domain"/>
    <property type="match status" value="1"/>
</dbReference>
<dbReference type="AlphaFoldDB" id="A0AAV3ULJ9"/>
<evidence type="ECO:0000313" key="2">
    <source>
        <dbReference type="Proteomes" id="UP001501729"/>
    </source>
</evidence>
<evidence type="ECO:0000313" key="1">
    <source>
        <dbReference type="EMBL" id="GAA5056062.1"/>
    </source>
</evidence>
<proteinExistence type="predicted"/>
<dbReference type="InterPro" id="IPR036188">
    <property type="entry name" value="FAD/NAD-bd_sf"/>
</dbReference>
<gene>
    <name evidence="1" type="ORF">GCM10025751_36480</name>
</gene>
<sequence>MTHYDSIVVGVGAGFSSHRFKLSSAIGEILAELAVEGENRHDIDLFSLNRFR</sequence>
<dbReference type="GeneID" id="68614487"/>
<name>A0AAV3ULJ9_9EURY</name>
<protein>
    <submittedName>
        <fullName evidence="1">Uncharacterized protein</fullName>
    </submittedName>
</protein>
<dbReference type="Proteomes" id="UP001501729">
    <property type="component" value="Unassembled WGS sequence"/>
</dbReference>
<dbReference type="RefSeq" id="WP_227774217.1">
    <property type="nucleotide sequence ID" value="NZ_BAABKX010000015.1"/>
</dbReference>
<keyword evidence="2" id="KW-1185">Reference proteome</keyword>
<accession>A0AAV3ULJ9</accession>
<organism evidence="1 2">
    <name type="scientific">Haladaptatus pallidirubidus</name>
    <dbReference type="NCBI Taxonomy" id="1008152"/>
    <lineage>
        <taxon>Archaea</taxon>
        <taxon>Methanobacteriati</taxon>
        <taxon>Methanobacteriota</taxon>
        <taxon>Stenosarchaea group</taxon>
        <taxon>Halobacteria</taxon>
        <taxon>Halobacteriales</taxon>
        <taxon>Haladaptataceae</taxon>
        <taxon>Haladaptatus</taxon>
    </lineage>
</organism>
<reference evidence="1 2" key="1">
    <citation type="journal article" date="2019" name="Int. J. Syst. Evol. Microbiol.">
        <title>The Global Catalogue of Microorganisms (GCM) 10K type strain sequencing project: providing services to taxonomists for standard genome sequencing and annotation.</title>
        <authorList>
            <consortium name="The Broad Institute Genomics Platform"/>
            <consortium name="The Broad Institute Genome Sequencing Center for Infectious Disease"/>
            <person name="Wu L."/>
            <person name="Ma J."/>
        </authorList>
    </citation>
    <scope>NUCLEOTIDE SEQUENCE [LARGE SCALE GENOMIC DNA]</scope>
    <source>
        <strain evidence="1 2">JCM 17504</strain>
    </source>
</reference>
<comment type="caution">
    <text evidence="1">The sequence shown here is derived from an EMBL/GenBank/DDBJ whole genome shotgun (WGS) entry which is preliminary data.</text>
</comment>
<dbReference type="EMBL" id="BAABKX010000015">
    <property type="protein sequence ID" value="GAA5056062.1"/>
    <property type="molecule type" value="Genomic_DNA"/>
</dbReference>